<feature type="domain" description="Amidohydrolase-related" evidence="2">
    <location>
        <begin position="98"/>
        <end position="473"/>
    </location>
</feature>
<dbReference type="GO" id="GO:0016810">
    <property type="term" value="F:hydrolase activity, acting on carbon-nitrogen (but not peptide) bonds"/>
    <property type="evidence" value="ECO:0007669"/>
    <property type="project" value="InterPro"/>
</dbReference>
<dbReference type="Proteomes" id="UP000008840">
    <property type="component" value="Chromosome"/>
</dbReference>
<dbReference type="InterPro" id="IPR032466">
    <property type="entry name" value="Metal_Hydrolase"/>
</dbReference>
<organism evidence="3 4">
    <name type="scientific">Stenotrophomonas maltophilia (strain K279a)</name>
    <dbReference type="NCBI Taxonomy" id="522373"/>
    <lineage>
        <taxon>Bacteria</taxon>
        <taxon>Pseudomonadati</taxon>
        <taxon>Pseudomonadota</taxon>
        <taxon>Gammaproteobacteria</taxon>
        <taxon>Lysobacterales</taxon>
        <taxon>Lysobacteraceae</taxon>
        <taxon>Stenotrophomonas</taxon>
        <taxon>Stenotrophomonas maltophilia group</taxon>
    </lineage>
</organism>
<dbReference type="SUPFAM" id="SSF51338">
    <property type="entry name" value="Composite domain of metallo-dependent hydrolases"/>
    <property type="match status" value="1"/>
</dbReference>
<keyword evidence="4" id="KW-1185">Reference proteome</keyword>
<proteinExistence type="predicted"/>
<dbReference type="InterPro" id="IPR011059">
    <property type="entry name" value="Metal-dep_hydrolase_composite"/>
</dbReference>
<dbReference type="PANTHER" id="PTHR43135:SF3">
    <property type="entry name" value="ALPHA-D-RIBOSE 1-METHYLPHOSPHONATE 5-TRIPHOSPHATE DIPHOSPHATASE"/>
    <property type="match status" value="1"/>
</dbReference>
<dbReference type="eggNOG" id="COG1228">
    <property type="taxonomic scope" value="Bacteria"/>
</dbReference>
<dbReference type="Gene3D" id="2.30.40.10">
    <property type="entry name" value="Urease, subunit C, domain 1"/>
    <property type="match status" value="2"/>
</dbReference>
<name>B2FIH6_STRMK</name>
<reference evidence="3 4" key="1">
    <citation type="journal article" date="2008" name="Genome Biol.">
        <title>The complete genome, comparative and functional analysis of Stenotrophomonas maltophilia reveals an organism heavily shielded by drug resistance determinants.</title>
        <authorList>
            <person name="Crossman L.C."/>
            <person name="Gould V.C."/>
            <person name="Dow J.M."/>
            <person name="Vernikos G.S."/>
            <person name="Okazaki A."/>
            <person name="Sebaihia M."/>
            <person name="Saunders D."/>
            <person name="Arrowsmith C."/>
            <person name="Carver T."/>
            <person name="Peters N."/>
            <person name="Adlem E."/>
            <person name="Kerhornou A."/>
            <person name="Lord A."/>
            <person name="Murphy L."/>
            <person name="Seeger K."/>
            <person name="Squares R."/>
            <person name="Rutter S."/>
            <person name="Quail M.A."/>
            <person name="Rajandream M.A."/>
            <person name="Harris D."/>
            <person name="Churcher C."/>
            <person name="Bentley S.D."/>
            <person name="Parkhill J."/>
            <person name="Thomson N.R."/>
            <person name="Avison M.B."/>
        </authorList>
    </citation>
    <scope>NUCLEOTIDE SEQUENCE [LARGE SCALE GENOMIC DNA]</scope>
    <source>
        <strain evidence="3 4">K279a</strain>
    </source>
</reference>
<gene>
    <name evidence="3" type="ordered locus">Smlt2894</name>
</gene>
<dbReference type="SUPFAM" id="SSF51556">
    <property type="entry name" value="Metallo-dependent hydrolases"/>
    <property type="match status" value="1"/>
</dbReference>
<dbReference type="EnsemblBacteria" id="CAQ46350">
    <property type="protein sequence ID" value="CAQ46350"/>
    <property type="gene ID" value="Smlt2894"/>
</dbReference>
<accession>B2FIH6</accession>
<evidence type="ECO:0000313" key="4">
    <source>
        <dbReference type="Proteomes" id="UP000008840"/>
    </source>
</evidence>
<dbReference type="AlphaFoldDB" id="B2FIH6"/>
<evidence type="ECO:0000259" key="2">
    <source>
        <dbReference type="Pfam" id="PF01979"/>
    </source>
</evidence>
<dbReference type="KEGG" id="sml:Smlt2894"/>
<dbReference type="InterPro" id="IPR006680">
    <property type="entry name" value="Amidohydro-rel"/>
</dbReference>
<dbReference type="InterPro" id="IPR051781">
    <property type="entry name" value="Metallo-dep_Hydrolase"/>
</dbReference>
<dbReference type="PANTHER" id="PTHR43135">
    <property type="entry name" value="ALPHA-D-RIBOSE 1-METHYLPHOSPHONATE 5-TRIPHOSPHATE DIPHOSPHATASE"/>
    <property type="match status" value="1"/>
</dbReference>
<keyword evidence="1" id="KW-0732">Signal</keyword>
<evidence type="ECO:0000313" key="3">
    <source>
        <dbReference type="EMBL" id="CAQ46350.1"/>
    </source>
</evidence>
<dbReference type="HOGENOM" id="CLU_023620_4_1_6"/>
<dbReference type="Gene3D" id="3.20.20.140">
    <property type="entry name" value="Metal-dependent hydrolases"/>
    <property type="match status" value="1"/>
</dbReference>
<sequence length="502" mass="53884">MQPPSTRTLGVPIRMLSMFRSRPLSLAILLAVAPLSASAAERADLLIRNATVVDVEHASTLAGQSVVIRGEDIVAVGPDAQLRSQWSAARQIDAKGKYLIPGLWDMHVHFGGGPALIEENKALLPLYIAHGITTVRDCSGDLPEQVLQWRGEIAKGTLFGPRLLSSGAKIEGIKPVWKGTIEVGSEADADKAITRLQHDKVDFVKITDSTLKPELFLYSASAARKAGFKASGHIPMALTVEQAVDAGLASIEHLDYAFKAGSKDEAQIAADFGAGRIDRAEANRRLDASFDRDTAMHAYRDFAKRGVFVTPTLNGGRILDFLDQDDHANDPYLAYIGPGLRATYQWRVDRAAKATPAQIEARHAQYHQVAAVLPLLQEAGVTIIAGTDAGFLNSFNFPGIALHQELQLFVKEGLTAPQALSAATRSGPAWFGQMDRYGGVAQGKAADLVLLTANPLQDIAATGKIDSVILRGSVYDRAALDKMLADTKAKVAAWNAEAAKTQ</sequence>
<dbReference type="Pfam" id="PF01979">
    <property type="entry name" value="Amidohydro_1"/>
    <property type="match status" value="1"/>
</dbReference>
<evidence type="ECO:0000256" key="1">
    <source>
        <dbReference type="SAM" id="SignalP"/>
    </source>
</evidence>
<feature type="signal peptide" evidence="1">
    <location>
        <begin position="1"/>
        <end position="39"/>
    </location>
</feature>
<feature type="chain" id="PRO_5002777795" evidence="1">
    <location>
        <begin position="40"/>
        <end position="502"/>
    </location>
</feature>
<protein>
    <submittedName>
        <fullName evidence="3">Exported amidohydrolase family protein</fullName>
    </submittedName>
</protein>
<dbReference type="EMBL" id="AM743169">
    <property type="protein sequence ID" value="CAQ46350.1"/>
    <property type="molecule type" value="Genomic_DNA"/>
</dbReference>